<dbReference type="InterPro" id="IPR036661">
    <property type="entry name" value="Luciferase-like_sf"/>
</dbReference>
<dbReference type="Gene3D" id="3.20.20.30">
    <property type="entry name" value="Luciferase-like domain"/>
    <property type="match status" value="1"/>
</dbReference>
<proteinExistence type="predicted"/>
<dbReference type="GO" id="GO:0005829">
    <property type="term" value="C:cytosol"/>
    <property type="evidence" value="ECO:0007669"/>
    <property type="project" value="TreeGrafter"/>
</dbReference>
<dbReference type="NCBIfam" id="TIGR03558">
    <property type="entry name" value="oxido_grp_1"/>
    <property type="match status" value="1"/>
</dbReference>
<evidence type="ECO:0000256" key="2">
    <source>
        <dbReference type="ARBA" id="ARBA00074555"/>
    </source>
</evidence>
<dbReference type="PANTHER" id="PTHR30137:SF6">
    <property type="entry name" value="LUCIFERASE-LIKE MONOOXYGENASE"/>
    <property type="match status" value="1"/>
</dbReference>
<comment type="similarity">
    <text evidence="1">To bacterial alkanal monooxygenase alpha and beta chains.</text>
</comment>
<dbReference type="InterPro" id="IPR019949">
    <property type="entry name" value="CmoO-like"/>
</dbReference>
<evidence type="ECO:0000313" key="4">
    <source>
        <dbReference type="EMBL" id="OZY85141.1"/>
    </source>
</evidence>
<feature type="domain" description="Luciferase-like" evidence="3">
    <location>
        <begin position="18"/>
        <end position="299"/>
    </location>
</feature>
<comment type="caution">
    <text evidence="4">The sequence shown here is derived from an EMBL/GenBank/DDBJ whole genome shotgun (WGS) entry which is preliminary data.</text>
</comment>
<evidence type="ECO:0000313" key="5">
    <source>
        <dbReference type="Proteomes" id="UP000216101"/>
    </source>
</evidence>
<evidence type="ECO:0000259" key="3">
    <source>
        <dbReference type="Pfam" id="PF00296"/>
    </source>
</evidence>
<evidence type="ECO:0000256" key="1">
    <source>
        <dbReference type="ARBA" id="ARBA00007789"/>
    </source>
</evidence>
<dbReference type="AlphaFoldDB" id="A0A266Q6X9"/>
<keyword evidence="5" id="KW-1185">Reference proteome</keyword>
<dbReference type="InterPro" id="IPR050766">
    <property type="entry name" value="Bact_Lucif_Oxidored"/>
</dbReference>
<dbReference type="CDD" id="cd00347">
    <property type="entry name" value="Flavin_utilizing_monoxygenases"/>
    <property type="match status" value="1"/>
</dbReference>
<protein>
    <recommendedName>
        <fullName evidence="2">Luciferase-like monooxygenase</fullName>
    </recommendedName>
</protein>
<accession>A0A266Q6X9</accession>
<dbReference type="SUPFAM" id="SSF51679">
    <property type="entry name" value="Bacterial luciferase-like"/>
    <property type="match status" value="1"/>
</dbReference>
<dbReference type="InterPro" id="IPR011251">
    <property type="entry name" value="Luciferase-like_dom"/>
</dbReference>
<dbReference type="EMBL" id="NHNI01000002">
    <property type="protein sequence ID" value="OZY85141.1"/>
    <property type="molecule type" value="Genomic_DNA"/>
</dbReference>
<name>A0A266Q6X9_9GAMM</name>
<dbReference type="Proteomes" id="UP000216101">
    <property type="component" value="Unassembled WGS sequence"/>
</dbReference>
<reference evidence="5" key="1">
    <citation type="submission" date="2017-05" db="EMBL/GenBank/DDBJ databases">
        <authorList>
            <person name="Barney B.M."/>
        </authorList>
    </citation>
    <scope>NUCLEOTIDE SEQUENCE [LARGE SCALE GENOMIC DNA]</scope>
    <source>
        <strain evidence="5">PSBB022</strain>
    </source>
</reference>
<dbReference type="Pfam" id="PF00296">
    <property type="entry name" value="Bac_luciferase"/>
    <property type="match status" value="1"/>
</dbReference>
<sequence>MSVEFSLLELASVRINETPCDSFSHALSYAQAADSLGFKRFWLAEHHNMQGIASSATAVLIGHIAGNTQQIRVGSGGIMLPNHSPLVVAEQFGTLASLYGDRIDLGLGRAPGTDPVTSRALKRDEHAAENFAQEVQVIQQLLQPSQPQQRLRAVPGEGTEVPIWILGSSLYSAGLAAQLGLPYSFAGHFAPAHMRAALKRYRSEFRPSARLEKPYFILGLPVVWGETEAKAHHYATTGVQRILALFRGEPMWMRPPIEPSQLNWSASEKYNVEAFLDLAQVGDELQILDGLQQLREELAVDEFMFTIDVYDKDLRIKTLSTLAQIKTHLR</sequence>
<dbReference type="PANTHER" id="PTHR30137">
    <property type="entry name" value="LUCIFERASE-LIKE MONOOXYGENASE"/>
    <property type="match status" value="1"/>
</dbReference>
<dbReference type="GO" id="GO:0016705">
    <property type="term" value="F:oxidoreductase activity, acting on paired donors, with incorporation or reduction of molecular oxygen"/>
    <property type="evidence" value="ECO:0007669"/>
    <property type="project" value="InterPro"/>
</dbReference>
<gene>
    <name evidence="4" type="ORF">CBP51_13655</name>
</gene>
<organism evidence="4 5">
    <name type="scientific">Cellvibrio mixtus</name>
    <dbReference type="NCBI Taxonomy" id="39650"/>
    <lineage>
        <taxon>Bacteria</taxon>
        <taxon>Pseudomonadati</taxon>
        <taxon>Pseudomonadota</taxon>
        <taxon>Gammaproteobacteria</taxon>
        <taxon>Cellvibrionales</taxon>
        <taxon>Cellvibrionaceae</taxon>
        <taxon>Cellvibrio</taxon>
    </lineage>
</organism>
<dbReference type="FunFam" id="3.20.20.30:FF:000002">
    <property type="entry name" value="LLM class flavin-dependent oxidoreductase"/>
    <property type="match status" value="1"/>
</dbReference>
<dbReference type="RefSeq" id="WP_094986051.1">
    <property type="nucleotide sequence ID" value="NZ_NHNI01000002.1"/>
</dbReference>